<evidence type="ECO:0000313" key="5">
    <source>
        <dbReference type="Proteomes" id="UP001501638"/>
    </source>
</evidence>
<dbReference type="InterPro" id="IPR025326">
    <property type="entry name" value="DUF4232"/>
</dbReference>
<organism evidence="4 5">
    <name type="scientific">Streptomyces macrosporus</name>
    <dbReference type="NCBI Taxonomy" id="44032"/>
    <lineage>
        <taxon>Bacteria</taxon>
        <taxon>Bacillati</taxon>
        <taxon>Actinomycetota</taxon>
        <taxon>Actinomycetes</taxon>
        <taxon>Kitasatosporales</taxon>
        <taxon>Streptomycetaceae</taxon>
        <taxon>Streptomyces</taxon>
    </lineage>
</organism>
<evidence type="ECO:0000259" key="3">
    <source>
        <dbReference type="Pfam" id="PF14016"/>
    </source>
</evidence>
<proteinExistence type="predicted"/>
<dbReference type="Pfam" id="PF14016">
    <property type="entry name" value="DUF4232"/>
    <property type="match status" value="1"/>
</dbReference>
<name>A0ABN3KGT0_9ACTN</name>
<comment type="caution">
    <text evidence="4">The sequence shown here is derived from an EMBL/GenBank/DDBJ whole genome shotgun (WGS) entry which is preliminary data.</text>
</comment>
<feature type="domain" description="DUF4232" evidence="3">
    <location>
        <begin position="92"/>
        <end position="220"/>
    </location>
</feature>
<dbReference type="RefSeq" id="WP_344327460.1">
    <property type="nucleotide sequence ID" value="NZ_BAAASZ010000035.1"/>
</dbReference>
<feature type="region of interest" description="Disordered" evidence="1">
    <location>
        <begin position="25"/>
        <end position="91"/>
    </location>
</feature>
<dbReference type="EMBL" id="BAAASZ010000035">
    <property type="protein sequence ID" value="GAA2459543.1"/>
    <property type="molecule type" value="Genomic_DNA"/>
</dbReference>
<keyword evidence="5" id="KW-1185">Reference proteome</keyword>
<reference evidence="4 5" key="1">
    <citation type="journal article" date="2019" name="Int. J. Syst. Evol. Microbiol.">
        <title>The Global Catalogue of Microorganisms (GCM) 10K type strain sequencing project: providing services to taxonomists for standard genome sequencing and annotation.</title>
        <authorList>
            <consortium name="The Broad Institute Genomics Platform"/>
            <consortium name="The Broad Institute Genome Sequencing Center for Infectious Disease"/>
            <person name="Wu L."/>
            <person name="Ma J."/>
        </authorList>
    </citation>
    <scope>NUCLEOTIDE SEQUENCE [LARGE SCALE GENOMIC DNA]</scope>
    <source>
        <strain evidence="4 5">JCM 6305</strain>
    </source>
</reference>
<evidence type="ECO:0000256" key="2">
    <source>
        <dbReference type="SAM" id="SignalP"/>
    </source>
</evidence>
<feature type="chain" id="PRO_5045979786" evidence="2">
    <location>
        <begin position="24"/>
        <end position="229"/>
    </location>
</feature>
<sequence>MRVHKLTFTALAVAAGLSLTACSGNDGTARSDGSSASSASSASSSDGGPGSGGSEQNGAEQGGRKDSAEQNSGRQDTAGSGSDSANSKVGRCHTDELDITASDSTIDGDTDGFVAVTFTNGGGRDCSLSGYAGVDLKTSAGDLSAKRSGQESNRVVLKDGESVSFGIKYPLNDSGGSGVRITALVVTPPNETKSVSLAWPGAATLPVTDGAGSPVEVGPMGSAGQGGAS</sequence>
<feature type="signal peptide" evidence="2">
    <location>
        <begin position="1"/>
        <end position="23"/>
    </location>
</feature>
<accession>A0ABN3KGT0</accession>
<dbReference type="Proteomes" id="UP001501638">
    <property type="component" value="Unassembled WGS sequence"/>
</dbReference>
<gene>
    <name evidence="4" type="ORF">GCM10010405_49700</name>
</gene>
<protein>
    <submittedName>
        <fullName evidence="4">DUF4232 domain-containing protein</fullName>
    </submittedName>
</protein>
<feature type="compositionally biased region" description="Polar residues" evidence="1">
    <location>
        <begin position="69"/>
        <end position="87"/>
    </location>
</feature>
<dbReference type="PROSITE" id="PS51257">
    <property type="entry name" value="PROKAR_LIPOPROTEIN"/>
    <property type="match status" value="1"/>
</dbReference>
<feature type="region of interest" description="Disordered" evidence="1">
    <location>
        <begin position="207"/>
        <end position="229"/>
    </location>
</feature>
<evidence type="ECO:0000313" key="4">
    <source>
        <dbReference type="EMBL" id="GAA2459543.1"/>
    </source>
</evidence>
<feature type="compositionally biased region" description="Low complexity" evidence="1">
    <location>
        <begin position="31"/>
        <end position="46"/>
    </location>
</feature>
<evidence type="ECO:0000256" key="1">
    <source>
        <dbReference type="SAM" id="MobiDB-lite"/>
    </source>
</evidence>
<keyword evidence="2" id="KW-0732">Signal</keyword>